<feature type="transmembrane region" description="Helical" evidence="9">
    <location>
        <begin position="272"/>
        <end position="295"/>
    </location>
</feature>
<dbReference type="Pfam" id="PF00230">
    <property type="entry name" value="MIP"/>
    <property type="match status" value="1"/>
</dbReference>
<comment type="subcellular location">
    <subcellularLocation>
        <location evidence="1">Membrane</location>
        <topology evidence="1">Multi-pass membrane protein</topology>
    </subcellularLocation>
</comment>
<comment type="function">
    <text evidence="7">Aquaglyceroporin that may modulate the water content and osmolytes during anhydrobiosis.</text>
</comment>
<evidence type="ECO:0008006" key="12">
    <source>
        <dbReference type="Google" id="ProtNLM"/>
    </source>
</evidence>
<dbReference type="InterPro" id="IPR023271">
    <property type="entry name" value="Aquaporin-like"/>
</dbReference>
<dbReference type="Gene3D" id="3.40.50.300">
    <property type="entry name" value="P-loop containing nucleotide triphosphate hydrolases"/>
    <property type="match status" value="1"/>
</dbReference>
<feature type="transmembrane region" description="Helical" evidence="9">
    <location>
        <begin position="42"/>
        <end position="65"/>
    </location>
</feature>
<evidence type="ECO:0000256" key="1">
    <source>
        <dbReference type="ARBA" id="ARBA00004141"/>
    </source>
</evidence>
<dbReference type="OrthoDB" id="3222at2759"/>
<evidence type="ECO:0000256" key="4">
    <source>
        <dbReference type="ARBA" id="ARBA00022692"/>
    </source>
</evidence>
<dbReference type="InterPro" id="IPR050363">
    <property type="entry name" value="MIP/Aquaporin"/>
</dbReference>
<organism evidence="10">
    <name type="scientific">Medioppia subpectinata</name>
    <dbReference type="NCBI Taxonomy" id="1979941"/>
    <lineage>
        <taxon>Eukaryota</taxon>
        <taxon>Metazoa</taxon>
        <taxon>Ecdysozoa</taxon>
        <taxon>Arthropoda</taxon>
        <taxon>Chelicerata</taxon>
        <taxon>Arachnida</taxon>
        <taxon>Acari</taxon>
        <taxon>Acariformes</taxon>
        <taxon>Sarcoptiformes</taxon>
        <taxon>Oribatida</taxon>
        <taxon>Brachypylina</taxon>
        <taxon>Oppioidea</taxon>
        <taxon>Oppiidae</taxon>
        <taxon>Medioppia</taxon>
    </lineage>
</organism>
<dbReference type="InterPro" id="IPR000425">
    <property type="entry name" value="MIP"/>
</dbReference>
<dbReference type="GO" id="GO:0003924">
    <property type="term" value="F:GTPase activity"/>
    <property type="evidence" value="ECO:0007669"/>
    <property type="project" value="InterPro"/>
</dbReference>
<dbReference type="InterPro" id="IPR022357">
    <property type="entry name" value="MIP_CS"/>
</dbReference>
<dbReference type="InterPro" id="IPR027417">
    <property type="entry name" value="P-loop_NTPase"/>
</dbReference>
<dbReference type="SUPFAM" id="SSF81338">
    <property type="entry name" value="Aquaporin-like"/>
    <property type="match status" value="1"/>
</dbReference>
<feature type="transmembrane region" description="Helical" evidence="9">
    <location>
        <begin position="126"/>
        <end position="144"/>
    </location>
</feature>
<sequence>MIEMKHLYNISEQIKMNNNNNNVRRDEESPISSNLKQLIKELMAELLGTYMLMLIGCSATCAYVLNIKGIPDKHVDYAGVNYCWGFGAFVGICASMAISGGHINPAVSIAFATLKRFPWQKVGPYILAQVVGAFLGTATAYLVYVDQINTQHDLDPLRNNTDLRAFGHALSTGGIFSTYPAPHSTLLVCIIDQVVATCSLLISVCVVVDKNNLNVPMYLQPFLLAFVIATHAQAFGFNTGCGMNPARDFGPRLFTAIAGWGFNVFSPLDGHYWWTVGIVGPTIGAVLGVWIYYYAVEYFYSPPKPVDTIIDGIHERKPVFDGPVFGRKPLTGLPLDRCLSRLGQLSHFDTYNKETVCDGVLVDLELCDTAGLDDMRRLRYLTYLETDVFIVCFSIVSPKTFHNVINKWIPEMKESLPNKPFILVVANNRTLDGQWEYFETVAQRYGSGL</sequence>
<dbReference type="PRINTS" id="PR00783">
    <property type="entry name" value="MINTRINSICP"/>
</dbReference>
<dbReference type="SMART" id="SM00174">
    <property type="entry name" value="RHO"/>
    <property type="match status" value="1"/>
</dbReference>
<evidence type="ECO:0000256" key="7">
    <source>
        <dbReference type="ARBA" id="ARBA00045280"/>
    </source>
</evidence>
<dbReference type="GO" id="GO:0016323">
    <property type="term" value="C:basolateral plasma membrane"/>
    <property type="evidence" value="ECO:0007669"/>
    <property type="project" value="TreeGrafter"/>
</dbReference>
<accession>A0A7R9PY16</accession>
<dbReference type="CDD" id="cd00333">
    <property type="entry name" value="MIP"/>
    <property type="match status" value="1"/>
</dbReference>
<dbReference type="PANTHER" id="PTHR43829">
    <property type="entry name" value="AQUAPORIN OR AQUAGLYCEROPORIN RELATED"/>
    <property type="match status" value="1"/>
</dbReference>
<evidence type="ECO:0000256" key="2">
    <source>
        <dbReference type="ARBA" id="ARBA00006175"/>
    </source>
</evidence>
<keyword evidence="5 9" id="KW-1133">Transmembrane helix</keyword>
<protein>
    <recommendedName>
        <fullName evidence="12">Aquaporin</fullName>
    </recommendedName>
</protein>
<evidence type="ECO:0000256" key="5">
    <source>
        <dbReference type="ARBA" id="ARBA00022989"/>
    </source>
</evidence>
<dbReference type="GO" id="GO:0015250">
    <property type="term" value="F:water channel activity"/>
    <property type="evidence" value="ECO:0007669"/>
    <property type="project" value="TreeGrafter"/>
</dbReference>
<dbReference type="AlphaFoldDB" id="A0A7R9PY16"/>
<feature type="transmembrane region" description="Helical" evidence="9">
    <location>
        <begin position="85"/>
        <end position="114"/>
    </location>
</feature>
<dbReference type="EMBL" id="OC857294">
    <property type="protein sequence ID" value="CAD7624977.1"/>
    <property type="molecule type" value="Genomic_DNA"/>
</dbReference>
<evidence type="ECO:0000256" key="8">
    <source>
        <dbReference type="RuleBase" id="RU000477"/>
    </source>
</evidence>
<evidence type="ECO:0000256" key="6">
    <source>
        <dbReference type="ARBA" id="ARBA00023136"/>
    </source>
</evidence>
<keyword evidence="4 8" id="KW-0812">Transmembrane</keyword>
<dbReference type="PANTHER" id="PTHR43829:SF9">
    <property type="entry name" value="AQUAPORIN-9"/>
    <property type="match status" value="1"/>
</dbReference>
<evidence type="ECO:0000313" key="10">
    <source>
        <dbReference type="EMBL" id="CAD7624977.1"/>
    </source>
</evidence>
<dbReference type="PROSITE" id="PS00221">
    <property type="entry name" value="MIP"/>
    <property type="match status" value="1"/>
</dbReference>
<evidence type="ECO:0000313" key="11">
    <source>
        <dbReference type="Proteomes" id="UP000759131"/>
    </source>
</evidence>
<keyword evidence="11" id="KW-1185">Reference proteome</keyword>
<dbReference type="Gene3D" id="1.20.1080.10">
    <property type="entry name" value="Glycerol uptake facilitator protein"/>
    <property type="match status" value="1"/>
</dbReference>
<reference evidence="10" key="1">
    <citation type="submission" date="2020-11" db="EMBL/GenBank/DDBJ databases">
        <authorList>
            <person name="Tran Van P."/>
        </authorList>
    </citation>
    <scope>NUCLEOTIDE SEQUENCE</scope>
</reference>
<dbReference type="Pfam" id="PF00071">
    <property type="entry name" value="Ras"/>
    <property type="match status" value="1"/>
</dbReference>
<proteinExistence type="inferred from homology"/>
<evidence type="ECO:0000256" key="3">
    <source>
        <dbReference type="ARBA" id="ARBA00022448"/>
    </source>
</evidence>
<name>A0A7R9PY16_9ACAR</name>
<feature type="transmembrane region" description="Helical" evidence="9">
    <location>
        <begin position="218"/>
        <end position="237"/>
    </location>
</feature>
<dbReference type="InterPro" id="IPR001806">
    <property type="entry name" value="Small_GTPase"/>
</dbReference>
<evidence type="ECO:0000256" key="9">
    <source>
        <dbReference type="SAM" id="Phobius"/>
    </source>
</evidence>
<comment type="similarity">
    <text evidence="2 8">Belongs to the MIP/aquaporin (TC 1.A.8) family.</text>
</comment>
<dbReference type="GO" id="GO:0015254">
    <property type="term" value="F:glycerol channel activity"/>
    <property type="evidence" value="ECO:0007669"/>
    <property type="project" value="TreeGrafter"/>
</dbReference>
<dbReference type="SUPFAM" id="SSF52540">
    <property type="entry name" value="P-loop containing nucleoside triphosphate hydrolases"/>
    <property type="match status" value="1"/>
</dbReference>
<dbReference type="EMBL" id="CAJPIZ010002719">
    <property type="protein sequence ID" value="CAG2105407.1"/>
    <property type="molecule type" value="Genomic_DNA"/>
</dbReference>
<gene>
    <name evidence="10" type="ORF">OSB1V03_LOCUS5415</name>
</gene>
<keyword evidence="3 8" id="KW-0813">Transport</keyword>
<keyword evidence="6 9" id="KW-0472">Membrane</keyword>
<dbReference type="GO" id="GO:0005525">
    <property type="term" value="F:GTP binding"/>
    <property type="evidence" value="ECO:0007669"/>
    <property type="project" value="InterPro"/>
</dbReference>
<dbReference type="Proteomes" id="UP000759131">
    <property type="component" value="Unassembled WGS sequence"/>
</dbReference>